<protein>
    <submittedName>
        <fullName evidence="2">Uncharacterized protein</fullName>
    </submittedName>
</protein>
<organism evidence="2 3">
    <name type="scientific">Rhododendron griersonianum</name>
    <dbReference type="NCBI Taxonomy" id="479676"/>
    <lineage>
        <taxon>Eukaryota</taxon>
        <taxon>Viridiplantae</taxon>
        <taxon>Streptophyta</taxon>
        <taxon>Embryophyta</taxon>
        <taxon>Tracheophyta</taxon>
        <taxon>Spermatophyta</taxon>
        <taxon>Magnoliopsida</taxon>
        <taxon>eudicotyledons</taxon>
        <taxon>Gunneridae</taxon>
        <taxon>Pentapetalae</taxon>
        <taxon>asterids</taxon>
        <taxon>Ericales</taxon>
        <taxon>Ericaceae</taxon>
        <taxon>Ericoideae</taxon>
        <taxon>Rhodoreae</taxon>
        <taxon>Rhododendron</taxon>
    </lineage>
</organism>
<name>A0AAV6LMY3_9ERIC</name>
<evidence type="ECO:0000313" key="3">
    <source>
        <dbReference type="Proteomes" id="UP000823749"/>
    </source>
</evidence>
<evidence type="ECO:0000256" key="1">
    <source>
        <dbReference type="SAM" id="MobiDB-lite"/>
    </source>
</evidence>
<dbReference type="EMBL" id="JACTNZ010000001">
    <property type="protein sequence ID" value="KAG5566029.1"/>
    <property type="molecule type" value="Genomic_DNA"/>
</dbReference>
<sequence>MRLVIMNWFVTLSKTSTSTSRLFGTIIIASWSCHIVTYRTIDDGFAGEWIEQNDAVISFPTKIPTVGSAISQCFFAGGLEMRTNVFLPKGRIVHVEIQPSPSPRSFWPTKTQGQGGPGNVGPSTPCCRP</sequence>
<keyword evidence="3" id="KW-1185">Reference proteome</keyword>
<evidence type="ECO:0000313" key="2">
    <source>
        <dbReference type="EMBL" id="KAG5566029.1"/>
    </source>
</evidence>
<gene>
    <name evidence="2" type="ORF">RHGRI_001828</name>
</gene>
<feature type="region of interest" description="Disordered" evidence="1">
    <location>
        <begin position="100"/>
        <end position="129"/>
    </location>
</feature>
<proteinExistence type="predicted"/>
<dbReference type="AlphaFoldDB" id="A0AAV6LMY3"/>
<reference evidence="2" key="1">
    <citation type="submission" date="2020-08" db="EMBL/GenBank/DDBJ databases">
        <title>Plant Genome Project.</title>
        <authorList>
            <person name="Zhang R.-G."/>
        </authorList>
    </citation>
    <scope>NUCLEOTIDE SEQUENCE</scope>
    <source>
        <strain evidence="2">WSP0</strain>
        <tissue evidence="2">Leaf</tissue>
    </source>
</reference>
<comment type="caution">
    <text evidence="2">The sequence shown here is derived from an EMBL/GenBank/DDBJ whole genome shotgun (WGS) entry which is preliminary data.</text>
</comment>
<accession>A0AAV6LMY3</accession>
<dbReference type="Proteomes" id="UP000823749">
    <property type="component" value="Chromosome 1"/>
</dbReference>